<dbReference type="InterPro" id="IPR036322">
    <property type="entry name" value="WD40_repeat_dom_sf"/>
</dbReference>
<evidence type="ECO:0000256" key="1">
    <source>
        <dbReference type="ARBA" id="ARBA00005156"/>
    </source>
</evidence>
<gene>
    <name evidence="8" type="ORF">E3P99_00897</name>
</gene>
<dbReference type="EMBL" id="SPNW01000010">
    <property type="protein sequence ID" value="TIA91781.1"/>
    <property type="molecule type" value="Genomic_DNA"/>
</dbReference>
<accession>A0A4T0FTB9</accession>
<evidence type="ECO:0000313" key="9">
    <source>
        <dbReference type="Proteomes" id="UP000310189"/>
    </source>
</evidence>
<proteinExistence type="inferred from homology"/>
<dbReference type="Gene3D" id="2.130.10.10">
    <property type="entry name" value="YVTN repeat-like/Quinoprotein amine dehydrogenase"/>
    <property type="match status" value="1"/>
</dbReference>
<dbReference type="GO" id="GO:0005737">
    <property type="term" value="C:cytoplasm"/>
    <property type="evidence" value="ECO:0007669"/>
    <property type="project" value="TreeGrafter"/>
</dbReference>
<dbReference type="Pfam" id="PF00400">
    <property type="entry name" value="WD40"/>
    <property type="match status" value="1"/>
</dbReference>
<evidence type="ECO:0000256" key="5">
    <source>
        <dbReference type="ARBA" id="ARBA00038092"/>
    </source>
</evidence>
<dbReference type="PANTHER" id="PTHR46042">
    <property type="entry name" value="DIPHTHINE METHYLTRANSFERASE"/>
    <property type="match status" value="1"/>
</dbReference>
<comment type="caution">
    <text evidence="8">The sequence shown here is derived from an EMBL/GenBank/DDBJ whole genome shotgun (WGS) entry which is preliminary data.</text>
</comment>
<organism evidence="8 9">
    <name type="scientific">Wallemia hederae</name>
    <dbReference type="NCBI Taxonomy" id="1540922"/>
    <lineage>
        <taxon>Eukaryota</taxon>
        <taxon>Fungi</taxon>
        <taxon>Dikarya</taxon>
        <taxon>Basidiomycota</taxon>
        <taxon>Wallemiomycotina</taxon>
        <taxon>Wallemiomycetes</taxon>
        <taxon>Wallemiales</taxon>
        <taxon>Wallemiaceae</taxon>
        <taxon>Wallemia</taxon>
    </lineage>
</organism>
<dbReference type="GO" id="GO:0061685">
    <property type="term" value="F:diphthine methylesterase activity"/>
    <property type="evidence" value="ECO:0007669"/>
    <property type="project" value="UniProtKB-EC"/>
</dbReference>
<comment type="catalytic activity">
    <reaction evidence="7">
        <text>diphthine methyl ester-[translation elongation factor 2] + H2O = diphthine-[translation elongation factor 2] + methanol + H(+)</text>
        <dbReference type="Rhea" id="RHEA:42656"/>
        <dbReference type="Rhea" id="RHEA-COMP:10172"/>
        <dbReference type="Rhea" id="RHEA-COMP:10173"/>
        <dbReference type="ChEBI" id="CHEBI:15377"/>
        <dbReference type="ChEBI" id="CHEBI:15378"/>
        <dbReference type="ChEBI" id="CHEBI:17790"/>
        <dbReference type="ChEBI" id="CHEBI:79005"/>
        <dbReference type="ChEBI" id="CHEBI:82696"/>
        <dbReference type="EC" id="3.1.1.97"/>
    </reaction>
</comment>
<evidence type="ECO:0000256" key="2">
    <source>
        <dbReference type="ARBA" id="ARBA00022574"/>
    </source>
</evidence>
<dbReference type="OrthoDB" id="1930760at2759"/>
<keyword evidence="4" id="KW-0378">Hydrolase</keyword>
<dbReference type="InterPro" id="IPR001680">
    <property type="entry name" value="WD40_rpt"/>
</dbReference>
<evidence type="ECO:0000256" key="4">
    <source>
        <dbReference type="ARBA" id="ARBA00022801"/>
    </source>
</evidence>
<dbReference type="Proteomes" id="UP000310189">
    <property type="component" value="Unassembled WGS sequence"/>
</dbReference>
<comment type="similarity">
    <text evidence="5">Belongs to the DPH7 family.</text>
</comment>
<dbReference type="GO" id="GO:0017183">
    <property type="term" value="P:protein histidyl modification to diphthamide"/>
    <property type="evidence" value="ECO:0007669"/>
    <property type="project" value="TreeGrafter"/>
</dbReference>
<dbReference type="InterPro" id="IPR015943">
    <property type="entry name" value="WD40/YVTN_repeat-like_dom_sf"/>
</dbReference>
<name>A0A4T0FTB9_9BASI</name>
<keyword evidence="9" id="KW-1185">Reference proteome</keyword>
<evidence type="ECO:0000256" key="7">
    <source>
        <dbReference type="ARBA" id="ARBA00047551"/>
    </source>
</evidence>
<comment type="pathway">
    <text evidence="1">Protein modification; peptidyl-diphthamide biosynthesis.</text>
</comment>
<dbReference type="SUPFAM" id="SSF50978">
    <property type="entry name" value="WD40 repeat-like"/>
    <property type="match status" value="1"/>
</dbReference>
<reference evidence="8 9" key="1">
    <citation type="submission" date="2019-03" db="EMBL/GenBank/DDBJ databases">
        <title>Sequencing 23 genomes of Wallemia ichthyophaga.</title>
        <authorList>
            <person name="Gostincar C."/>
        </authorList>
    </citation>
    <scope>NUCLEOTIDE SEQUENCE [LARGE SCALE GENOMIC DNA]</scope>
    <source>
        <strain evidence="8 9">EXF-5753</strain>
    </source>
</reference>
<dbReference type="SMART" id="SM00320">
    <property type="entry name" value="WD40"/>
    <property type="match status" value="3"/>
</dbReference>
<keyword evidence="3" id="KW-0677">Repeat</keyword>
<keyword evidence="2" id="KW-0853">WD repeat</keyword>
<protein>
    <recommendedName>
        <fullName evidence="6">methylated diphthine methylhydrolase</fullName>
        <ecNumber evidence="6">3.1.1.97</ecNumber>
    </recommendedName>
</protein>
<dbReference type="PANTHER" id="PTHR46042:SF1">
    <property type="entry name" value="DIPHTHINE METHYLTRANSFERASE"/>
    <property type="match status" value="1"/>
</dbReference>
<evidence type="ECO:0000256" key="3">
    <source>
        <dbReference type="ARBA" id="ARBA00022737"/>
    </source>
</evidence>
<dbReference type="AlphaFoldDB" id="A0A4T0FTB9"/>
<evidence type="ECO:0000313" key="8">
    <source>
        <dbReference type="EMBL" id="TIA91781.1"/>
    </source>
</evidence>
<sequence length="328" mass="36178">MNVHAETKFDYTACAVEYNHDLDVFAVGTYELVDTQTDKDGRISHQQRKGDCSIYDCTGRSFRKLSSRDTPGTLDMKWSKDLLGIVDAEGMLSIDRYAGGSLAPLLSVDCKAASSSSPSLALSLDWNNVRREADPVVAVSMSDGRALTVDARTQQTLQDWQAHDFETWIAAWDHYSNDTLYTGADDCIFKAWDLRSGVDTPVLSNKRFDGGVTTITNSPHNHHELAVGSYDESLRLFDKRNLKTPTATIATSGGIWRIKYHITNPTALVTASMYGGFDVVDLESKAVTFTNSDHNLGYGVDWNTDGLIMSASFYDKKGMLWNAAPAPC</sequence>
<evidence type="ECO:0000256" key="6">
    <source>
        <dbReference type="ARBA" id="ARBA00039131"/>
    </source>
</evidence>
<dbReference type="InterPro" id="IPR052415">
    <property type="entry name" value="Diphthine_MTase"/>
</dbReference>
<dbReference type="EC" id="3.1.1.97" evidence="6"/>